<dbReference type="PANTHER" id="PTHR47592">
    <property type="entry name" value="PBF68 PROTEIN"/>
    <property type="match status" value="1"/>
</dbReference>
<reference evidence="2 3" key="2">
    <citation type="journal article" date="2017" name="Genome Biol.">
        <title>New reference genome sequences of hot pepper reveal the massive evolution of plant disease-resistance genes by retroduplication.</title>
        <authorList>
            <person name="Kim S."/>
            <person name="Park J."/>
            <person name="Yeom S.I."/>
            <person name="Kim Y.M."/>
            <person name="Seo E."/>
            <person name="Kim K.T."/>
            <person name="Kim M.S."/>
            <person name="Lee J.M."/>
            <person name="Cheong K."/>
            <person name="Shin H.S."/>
            <person name="Kim S.B."/>
            <person name="Han K."/>
            <person name="Lee J."/>
            <person name="Park M."/>
            <person name="Lee H.A."/>
            <person name="Lee H.Y."/>
            <person name="Lee Y."/>
            <person name="Oh S."/>
            <person name="Lee J.H."/>
            <person name="Choi E."/>
            <person name="Choi E."/>
            <person name="Lee S.E."/>
            <person name="Jeon J."/>
            <person name="Kim H."/>
            <person name="Choi G."/>
            <person name="Song H."/>
            <person name="Lee J."/>
            <person name="Lee S.C."/>
            <person name="Kwon J.K."/>
            <person name="Lee H.Y."/>
            <person name="Koo N."/>
            <person name="Hong Y."/>
            <person name="Kim R.W."/>
            <person name="Kang W.H."/>
            <person name="Huh J.H."/>
            <person name="Kang B.C."/>
            <person name="Yang T.J."/>
            <person name="Lee Y.H."/>
            <person name="Bennetzen J.L."/>
            <person name="Choi D."/>
        </authorList>
    </citation>
    <scope>NUCLEOTIDE SEQUENCE [LARGE SCALE GENOMIC DNA]</scope>
    <source>
        <strain evidence="3">cv. CM334</strain>
    </source>
</reference>
<comment type="caution">
    <text evidence="2">The sequence shown here is derived from an EMBL/GenBank/DDBJ whole genome shotgun (WGS) entry which is preliminary data.</text>
</comment>
<dbReference type="Proteomes" id="UP000222542">
    <property type="component" value="Unassembled WGS sequence"/>
</dbReference>
<dbReference type="InterPro" id="IPR054722">
    <property type="entry name" value="PolX-like_BBD"/>
</dbReference>
<accession>A0A2G2ZXR7</accession>
<evidence type="ECO:0000313" key="2">
    <source>
        <dbReference type="EMBL" id="PHT86741.1"/>
    </source>
</evidence>
<protein>
    <recommendedName>
        <fullName evidence="1">Retrovirus-related Pol polyprotein from transposon TNT 1-94-like beta-barrel domain-containing protein</fullName>
    </recommendedName>
</protein>
<dbReference type="OMA" id="HICANKL"/>
<evidence type="ECO:0000259" key="1">
    <source>
        <dbReference type="Pfam" id="PF22936"/>
    </source>
</evidence>
<keyword evidence="3" id="KW-1185">Reference proteome</keyword>
<dbReference type="Gramene" id="PHT86741">
    <property type="protein sequence ID" value="PHT86741"/>
    <property type="gene ID" value="T459_08847"/>
</dbReference>
<proteinExistence type="predicted"/>
<sequence length="83" mass="9320">MAESKNEMDDLFAILSEYNIVRNPREWWMDSDATRHICANKELFAAFAPAQGEEKIYMTNSATAKIEGTGKVCLKMTSGKVLT</sequence>
<dbReference type="EMBL" id="AYRZ02000003">
    <property type="protein sequence ID" value="PHT86741.1"/>
    <property type="molecule type" value="Genomic_DNA"/>
</dbReference>
<name>A0A2G2ZXR7_CAPAN</name>
<gene>
    <name evidence="2" type="ORF">T459_08847</name>
</gene>
<reference evidence="2 3" key="1">
    <citation type="journal article" date="2014" name="Nat. Genet.">
        <title>Genome sequence of the hot pepper provides insights into the evolution of pungency in Capsicum species.</title>
        <authorList>
            <person name="Kim S."/>
            <person name="Park M."/>
            <person name="Yeom S.I."/>
            <person name="Kim Y.M."/>
            <person name="Lee J.M."/>
            <person name="Lee H.A."/>
            <person name="Seo E."/>
            <person name="Choi J."/>
            <person name="Cheong K."/>
            <person name="Kim K.T."/>
            <person name="Jung K."/>
            <person name="Lee G.W."/>
            <person name="Oh S.K."/>
            <person name="Bae C."/>
            <person name="Kim S.B."/>
            <person name="Lee H.Y."/>
            <person name="Kim S.Y."/>
            <person name="Kim M.S."/>
            <person name="Kang B.C."/>
            <person name="Jo Y.D."/>
            <person name="Yang H.B."/>
            <person name="Jeong H.J."/>
            <person name="Kang W.H."/>
            <person name="Kwon J.K."/>
            <person name="Shin C."/>
            <person name="Lim J.Y."/>
            <person name="Park J.H."/>
            <person name="Huh J.H."/>
            <person name="Kim J.S."/>
            <person name="Kim B.D."/>
            <person name="Cohen O."/>
            <person name="Paran I."/>
            <person name="Suh M.C."/>
            <person name="Lee S.B."/>
            <person name="Kim Y.K."/>
            <person name="Shin Y."/>
            <person name="Noh S.J."/>
            <person name="Park J."/>
            <person name="Seo Y.S."/>
            <person name="Kwon S.Y."/>
            <person name="Kim H.A."/>
            <person name="Park J.M."/>
            <person name="Kim H.J."/>
            <person name="Choi S.B."/>
            <person name="Bosland P.W."/>
            <person name="Reeves G."/>
            <person name="Jo S.H."/>
            <person name="Lee B.W."/>
            <person name="Cho H.T."/>
            <person name="Choi H.S."/>
            <person name="Lee M.S."/>
            <person name="Yu Y."/>
            <person name="Do Choi Y."/>
            <person name="Park B.S."/>
            <person name="van Deynze A."/>
            <person name="Ashrafi H."/>
            <person name="Hill T."/>
            <person name="Kim W.T."/>
            <person name="Pai H.S."/>
            <person name="Ahn H.K."/>
            <person name="Yeam I."/>
            <person name="Giovannoni J.J."/>
            <person name="Rose J.K."/>
            <person name="Sorensen I."/>
            <person name="Lee S.J."/>
            <person name="Kim R.W."/>
            <person name="Choi I.Y."/>
            <person name="Choi B.S."/>
            <person name="Lim J.S."/>
            <person name="Lee Y.H."/>
            <person name="Choi D."/>
        </authorList>
    </citation>
    <scope>NUCLEOTIDE SEQUENCE [LARGE SCALE GENOMIC DNA]</scope>
    <source>
        <strain evidence="3">cv. CM334</strain>
    </source>
</reference>
<dbReference type="Pfam" id="PF22936">
    <property type="entry name" value="Pol_BBD"/>
    <property type="match status" value="1"/>
</dbReference>
<evidence type="ECO:0000313" key="3">
    <source>
        <dbReference type="Proteomes" id="UP000222542"/>
    </source>
</evidence>
<dbReference type="AlphaFoldDB" id="A0A2G2ZXR7"/>
<organism evidence="2 3">
    <name type="scientific">Capsicum annuum</name>
    <name type="common">Capsicum pepper</name>
    <dbReference type="NCBI Taxonomy" id="4072"/>
    <lineage>
        <taxon>Eukaryota</taxon>
        <taxon>Viridiplantae</taxon>
        <taxon>Streptophyta</taxon>
        <taxon>Embryophyta</taxon>
        <taxon>Tracheophyta</taxon>
        <taxon>Spermatophyta</taxon>
        <taxon>Magnoliopsida</taxon>
        <taxon>eudicotyledons</taxon>
        <taxon>Gunneridae</taxon>
        <taxon>Pentapetalae</taxon>
        <taxon>asterids</taxon>
        <taxon>lamiids</taxon>
        <taxon>Solanales</taxon>
        <taxon>Solanaceae</taxon>
        <taxon>Solanoideae</taxon>
        <taxon>Capsiceae</taxon>
        <taxon>Capsicum</taxon>
    </lineage>
</organism>
<feature type="domain" description="Retrovirus-related Pol polyprotein from transposon TNT 1-94-like beta-barrel" evidence="1">
    <location>
        <begin position="27"/>
        <end position="82"/>
    </location>
</feature>
<dbReference type="PANTHER" id="PTHR47592:SF27">
    <property type="entry name" value="OS08G0421700 PROTEIN"/>
    <property type="match status" value="1"/>
</dbReference>